<evidence type="ECO:0000259" key="9">
    <source>
        <dbReference type="PROSITE" id="PS50850"/>
    </source>
</evidence>
<feature type="domain" description="Major facilitator superfamily (MFS) profile" evidence="9">
    <location>
        <begin position="15"/>
        <end position="450"/>
    </location>
</feature>
<evidence type="ECO:0000256" key="4">
    <source>
        <dbReference type="ARBA" id="ARBA00022692"/>
    </source>
</evidence>
<feature type="transmembrane region" description="Helical" evidence="8">
    <location>
        <begin position="303"/>
        <end position="324"/>
    </location>
</feature>
<dbReference type="Pfam" id="PF00083">
    <property type="entry name" value="Sugar_tr"/>
    <property type="match status" value="1"/>
</dbReference>
<dbReference type="PANTHER" id="PTHR48022:SF28">
    <property type="entry name" value="MAJOR FACILITATOR SUPERFAMILY (MFS) PROFILE DOMAIN-CONTAINING PROTEIN-RELATED"/>
    <property type="match status" value="1"/>
</dbReference>
<dbReference type="InterPro" id="IPR050360">
    <property type="entry name" value="MFS_Sugar_Transporters"/>
</dbReference>
<dbReference type="PROSITE" id="PS50850">
    <property type="entry name" value="MFS"/>
    <property type="match status" value="1"/>
</dbReference>
<dbReference type="InterPro" id="IPR005829">
    <property type="entry name" value="Sugar_transporter_CS"/>
</dbReference>
<feature type="transmembrane region" description="Helical" evidence="8">
    <location>
        <begin position="174"/>
        <end position="195"/>
    </location>
</feature>
<dbReference type="PROSITE" id="PS00216">
    <property type="entry name" value="SUGAR_TRANSPORT_1"/>
    <property type="match status" value="1"/>
</dbReference>
<dbReference type="Proteomes" id="UP000664132">
    <property type="component" value="Unassembled WGS sequence"/>
</dbReference>
<evidence type="ECO:0000313" key="11">
    <source>
        <dbReference type="Proteomes" id="UP000664132"/>
    </source>
</evidence>
<feature type="transmembrane region" description="Helical" evidence="8">
    <location>
        <begin position="359"/>
        <end position="384"/>
    </location>
</feature>
<dbReference type="PRINTS" id="PR00171">
    <property type="entry name" value="SUGRTRNSPORT"/>
</dbReference>
<evidence type="ECO:0000256" key="2">
    <source>
        <dbReference type="ARBA" id="ARBA00010992"/>
    </source>
</evidence>
<dbReference type="OrthoDB" id="6133115at2759"/>
<dbReference type="NCBIfam" id="TIGR00879">
    <property type="entry name" value="SP"/>
    <property type="match status" value="1"/>
</dbReference>
<dbReference type="PANTHER" id="PTHR48022">
    <property type="entry name" value="PLASTIDIC GLUCOSE TRANSPORTER 4"/>
    <property type="match status" value="1"/>
</dbReference>
<dbReference type="GO" id="GO:0016020">
    <property type="term" value="C:membrane"/>
    <property type="evidence" value="ECO:0007669"/>
    <property type="project" value="UniProtKB-SubCell"/>
</dbReference>
<dbReference type="InterPro" id="IPR036259">
    <property type="entry name" value="MFS_trans_sf"/>
</dbReference>
<feature type="transmembrane region" description="Helical" evidence="8">
    <location>
        <begin position="331"/>
        <end position="353"/>
    </location>
</feature>
<dbReference type="AlphaFoldDB" id="A0A8H7T1N7"/>
<keyword evidence="6 8" id="KW-0472">Membrane</keyword>
<keyword evidence="4 8" id="KW-0812">Transmembrane</keyword>
<feature type="transmembrane region" description="Helical" evidence="8">
    <location>
        <begin position="58"/>
        <end position="78"/>
    </location>
</feature>
<sequence>MWINELQGRGLTIGITATCGAAFLLFGFDQGVFGGILGNMMFLNTFNNPSPTIQGQIVSSYDIGCILGALMTIFVGDILGRRKTIALGCIWVIIGGTIQASSYGLAQMIVGRIVAGLGIGMNSAAVPIWQSETCKPEHRGKLIALQLVLVIGGIVLTNWMNLGFTYVPDSDVSWRFPLAFQLFFAFVAIALVACMPESPRWLCTKGRNDEAQIIIGRLQAKPADDESVVEALQLIITSVAYEKELGKVGWREVFSNGKQQTFRRIALGAGTSLMQQMGGINVVVYYMPVILTTSFGFSNRMALILSACDFISLMFWGSIVMLVIDKWGRKNLMLLGAGAQGICFAIAAGGLALDTKASNAVAVTAIFVYHVFFGLSFLSIPFCYPSEINSQQMRNVGSSIAMITNWLFVYVVVLITPVGIANLGWKFYIIFAVLNIVWLPFIWYFYIETAGLSLEEIDRLFVIQYESKGMSWKEATRLAKEEIAVAKMQIHEKTQHPIVGVAEHNEFGSSDEKSATPV</sequence>
<evidence type="ECO:0000256" key="8">
    <source>
        <dbReference type="SAM" id="Phobius"/>
    </source>
</evidence>
<dbReference type="GO" id="GO:0005351">
    <property type="term" value="F:carbohydrate:proton symporter activity"/>
    <property type="evidence" value="ECO:0007669"/>
    <property type="project" value="TreeGrafter"/>
</dbReference>
<evidence type="ECO:0000313" key="10">
    <source>
        <dbReference type="EMBL" id="KAG4410825.1"/>
    </source>
</evidence>
<dbReference type="Gene3D" id="1.20.1250.20">
    <property type="entry name" value="MFS general substrate transporter like domains"/>
    <property type="match status" value="1"/>
</dbReference>
<feature type="transmembrane region" description="Helical" evidence="8">
    <location>
        <begin position="427"/>
        <end position="447"/>
    </location>
</feature>
<evidence type="ECO:0000256" key="5">
    <source>
        <dbReference type="ARBA" id="ARBA00022989"/>
    </source>
</evidence>
<reference evidence="10" key="1">
    <citation type="submission" date="2021-02" db="EMBL/GenBank/DDBJ databases">
        <title>Genome sequence Cadophora malorum strain M34.</title>
        <authorList>
            <person name="Stefanovic E."/>
            <person name="Vu D."/>
            <person name="Scully C."/>
            <person name="Dijksterhuis J."/>
            <person name="Roader J."/>
            <person name="Houbraken J."/>
        </authorList>
    </citation>
    <scope>NUCLEOTIDE SEQUENCE</scope>
    <source>
        <strain evidence="10">M34</strain>
    </source>
</reference>
<evidence type="ECO:0000256" key="7">
    <source>
        <dbReference type="RuleBase" id="RU003346"/>
    </source>
</evidence>
<feature type="transmembrane region" description="Helical" evidence="8">
    <location>
        <begin position="142"/>
        <end position="162"/>
    </location>
</feature>
<dbReference type="EMBL" id="JAFJYH010000579">
    <property type="protein sequence ID" value="KAG4410825.1"/>
    <property type="molecule type" value="Genomic_DNA"/>
</dbReference>
<feature type="transmembrane region" description="Helical" evidence="8">
    <location>
        <begin position="396"/>
        <end position="421"/>
    </location>
</feature>
<evidence type="ECO:0000256" key="1">
    <source>
        <dbReference type="ARBA" id="ARBA00004141"/>
    </source>
</evidence>
<accession>A0A8H7T1N7</accession>
<keyword evidence="3 7" id="KW-0813">Transport</keyword>
<keyword evidence="5 8" id="KW-1133">Transmembrane helix</keyword>
<dbReference type="InterPro" id="IPR003663">
    <property type="entry name" value="Sugar/inositol_transpt"/>
</dbReference>
<dbReference type="InterPro" id="IPR005828">
    <property type="entry name" value="MFS_sugar_transport-like"/>
</dbReference>
<comment type="caution">
    <text evidence="10">The sequence shown here is derived from an EMBL/GenBank/DDBJ whole genome shotgun (WGS) entry which is preliminary data.</text>
</comment>
<evidence type="ECO:0000256" key="6">
    <source>
        <dbReference type="ARBA" id="ARBA00023136"/>
    </source>
</evidence>
<name>A0A8H7T1N7_9HELO</name>
<dbReference type="InterPro" id="IPR020846">
    <property type="entry name" value="MFS_dom"/>
</dbReference>
<comment type="similarity">
    <text evidence="2 7">Belongs to the major facilitator superfamily. Sugar transporter (TC 2.A.1.1) family.</text>
</comment>
<dbReference type="FunFam" id="1.20.1250.20:FF:000134">
    <property type="entry name" value="MFS sugar transporter protein"/>
    <property type="match status" value="1"/>
</dbReference>
<comment type="subcellular location">
    <subcellularLocation>
        <location evidence="1">Membrane</location>
        <topology evidence="1">Multi-pass membrane protein</topology>
    </subcellularLocation>
</comment>
<dbReference type="SUPFAM" id="SSF103473">
    <property type="entry name" value="MFS general substrate transporter"/>
    <property type="match status" value="1"/>
</dbReference>
<feature type="transmembrane region" description="Helical" evidence="8">
    <location>
        <begin position="85"/>
        <end position="103"/>
    </location>
</feature>
<proteinExistence type="inferred from homology"/>
<protein>
    <recommendedName>
        <fullName evidence="9">Major facilitator superfamily (MFS) profile domain-containing protein</fullName>
    </recommendedName>
</protein>
<evidence type="ECO:0000256" key="3">
    <source>
        <dbReference type="ARBA" id="ARBA00022448"/>
    </source>
</evidence>
<feature type="transmembrane region" description="Helical" evidence="8">
    <location>
        <begin position="109"/>
        <end position="130"/>
    </location>
</feature>
<gene>
    <name evidence="10" type="ORF">IFR04_016044</name>
</gene>
<organism evidence="10 11">
    <name type="scientific">Cadophora malorum</name>
    <dbReference type="NCBI Taxonomy" id="108018"/>
    <lineage>
        <taxon>Eukaryota</taxon>
        <taxon>Fungi</taxon>
        <taxon>Dikarya</taxon>
        <taxon>Ascomycota</taxon>
        <taxon>Pezizomycotina</taxon>
        <taxon>Leotiomycetes</taxon>
        <taxon>Helotiales</taxon>
        <taxon>Ploettnerulaceae</taxon>
        <taxon>Cadophora</taxon>
    </lineage>
</organism>
<keyword evidence="11" id="KW-1185">Reference proteome</keyword>